<accession>A0A378U1P9</accession>
<dbReference type="Gene3D" id="3.40.30.10">
    <property type="entry name" value="Glutaredoxin"/>
    <property type="match status" value="1"/>
</dbReference>
<dbReference type="RefSeq" id="WP_259189285.1">
    <property type="nucleotide sequence ID" value="NZ_JANUEE010000009.1"/>
</dbReference>
<protein>
    <submittedName>
        <fullName evidence="3">Thioredoxin-related protein</fullName>
    </submittedName>
</protein>
<reference evidence="3 4" key="1">
    <citation type="submission" date="2018-06" db="EMBL/GenBank/DDBJ databases">
        <authorList>
            <consortium name="Pathogen Informatics"/>
            <person name="Doyle S."/>
        </authorList>
    </citation>
    <scope>NUCLEOTIDE SEQUENCE [LARGE SCALE GENOMIC DNA]</scope>
    <source>
        <strain evidence="3 4">NCTC11179</strain>
    </source>
</reference>
<feature type="chain" id="PRO_5016954594" evidence="1">
    <location>
        <begin position="18"/>
        <end position="145"/>
    </location>
</feature>
<evidence type="ECO:0000259" key="2">
    <source>
        <dbReference type="PROSITE" id="PS51352"/>
    </source>
</evidence>
<sequence>MLGVVLFCTIWTSSVQAQEVTFSTLEKKMQEQEKPIVVFLHTNWCNYCALMEKKTFSNTAVQEALKDKAYFVSFDAESKEKIQFKGKAFEYRKKGLQSGVHELAEALTSQNAYPALVILNKNYEIIYQHYAYVGPKEMLQLLKAL</sequence>
<dbReference type="SUPFAM" id="SSF52833">
    <property type="entry name" value="Thioredoxin-like"/>
    <property type="match status" value="1"/>
</dbReference>
<dbReference type="Pfam" id="PF13098">
    <property type="entry name" value="Thioredoxin_2"/>
    <property type="match status" value="1"/>
</dbReference>
<evidence type="ECO:0000256" key="1">
    <source>
        <dbReference type="SAM" id="SignalP"/>
    </source>
</evidence>
<feature type="domain" description="Thioredoxin" evidence="2">
    <location>
        <begin position="11"/>
        <end position="145"/>
    </location>
</feature>
<feature type="signal peptide" evidence="1">
    <location>
        <begin position="1"/>
        <end position="17"/>
    </location>
</feature>
<organism evidence="3 4">
    <name type="scientific">Myroides odoratus</name>
    <name type="common">Flavobacterium odoratum</name>
    <dbReference type="NCBI Taxonomy" id="256"/>
    <lineage>
        <taxon>Bacteria</taxon>
        <taxon>Pseudomonadati</taxon>
        <taxon>Bacteroidota</taxon>
        <taxon>Flavobacteriia</taxon>
        <taxon>Flavobacteriales</taxon>
        <taxon>Flavobacteriaceae</taxon>
        <taxon>Myroides</taxon>
    </lineage>
</organism>
<dbReference type="EMBL" id="UGQL01000002">
    <property type="protein sequence ID" value="STZ69179.1"/>
    <property type="molecule type" value="Genomic_DNA"/>
</dbReference>
<name>A0A378U1P9_MYROD</name>
<dbReference type="InterPro" id="IPR036249">
    <property type="entry name" value="Thioredoxin-like_sf"/>
</dbReference>
<proteinExistence type="predicted"/>
<evidence type="ECO:0000313" key="3">
    <source>
        <dbReference type="EMBL" id="STZ69179.1"/>
    </source>
</evidence>
<keyword evidence="4" id="KW-1185">Reference proteome</keyword>
<gene>
    <name evidence="3" type="ORF">NCTC11179_02676</name>
</gene>
<dbReference type="AlphaFoldDB" id="A0A378U1P9"/>
<evidence type="ECO:0000313" key="4">
    <source>
        <dbReference type="Proteomes" id="UP000255024"/>
    </source>
</evidence>
<dbReference type="InterPro" id="IPR012336">
    <property type="entry name" value="Thioredoxin-like_fold"/>
</dbReference>
<dbReference type="Proteomes" id="UP000255024">
    <property type="component" value="Unassembled WGS sequence"/>
</dbReference>
<dbReference type="PROSITE" id="PS51352">
    <property type="entry name" value="THIOREDOXIN_2"/>
    <property type="match status" value="1"/>
</dbReference>
<dbReference type="InterPro" id="IPR013766">
    <property type="entry name" value="Thioredoxin_domain"/>
</dbReference>
<keyword evidence="1" id="KW-0732">Signal</keyword>